<proteinExistence type="predicted"/>
<organism evidence="1 2">
    <name type="scientific">Sphingomonas aliaeris</name>
    <dbReference type="NCBI Taxonomy" id="2759526"/>
    <lineage>
        <taxon>Bacteria</taxon>
        <taxon>Pseudomonadati</taxon>
        <taxon>Pseudomonadota</taxon>
        <taxon>Alphaproteobacteria</taxon>
        <taxon>Sphingomonadales</taxon>
        <taxon>Sphingomonadaceae</taxon>
        <taxon>Sphingomonas</taxon>
    </lineage>
</organism>
<gene>
    <name evidence="1" type="ORF">H5J25_07220</name>
</gene>
<dbReference type="KEGG" id="sari:H5J25_07220"/>
<dbReference type="InterPro" id="IPR012675">
    <property type="entry name" value="Beta-grasp_dom_sf"/>
</dbReference>
<reference evidence="2" key="1">
    <citation type="submission" date="2020-09" db="EMBL/GenBank/DDBJ databases">
        <title>Sphingomonas sp., a new species isolated from pork steak.</title>
        <authorList>
            <person name="Heidler von Heilborn D."/>
        </authorList>
    </citation>
    <scope>NUCLEOTIDE SEQUENCE [LARGE SCALE GENOMIC DNA]</scope>
</reference>
<dbReference type="Proteomes" id="UP000595894">
    <property type="component" value="Chromosome"/>
</dbReference>
<dbReference type="InterPro" id="IPR003749">
    <property type="entry name" value="ThiS/MoaD-like"/>
</dbReference>
<accession>A0A974NX59</accession>
<evidence type="ECO:0000313" key="2">
    <source>
        <dbReference type="Proteomes" id="UP000595894"/>
    </source>
</evidence>
<dbReference type="InterPro" id="IPR016155">
    <property type="entry name" value="Mopterin_synth/thiamin_S_b"/>
</dbReference>
<dbReference type="AlphaFoldDB" id="A0A974NX59"/>
<dbReference type="SUPFAM" id="SSF54285">
    <property type="entry name" value="MoaD/ThiS"/>
    <property type="match status" value="1"/>
</dbReference>
<sequence length="92" mass="10382">MAIEMLYFAWVRERVGAGQEQVDPPAEVRTVSDLIDWLSATSERHAHAFADRGRLRAAVDQVFVGLDTPLGQAREIAIFPRSPADDPHLRQW</sequence>
<dbReference type="CDD" id="cd00754">
    <property type="entry name" value="Ubl_MoaD"/>
    <property type="match status" value="1"/>
</dbReference>
<evidence type="ECO:0000313" key="1">
    <source>
        <dbReference type="EMBL" id="QQV78427.1"/>
    </source>
</evidence>
<dbReference type="Pfam" id="PF02597">
    <property type="entry name" value="ThiS"/>
    <property type="match status" value="1"/>
</dbReference>
<dbReference type="RefSeq" id="WP_202095352.1">
    <property type="nucleotide sequence ID" value="NZ_CP061035.1"/>
</dbReference>
<dbReference type="Gene3D" id="3.10.20.30">
    <property type="match status" value="1"/>
</dbReference>
<name>A0A974NX59_9SPHN</name>
<keyword evidence="2" id="KW-1185">Reference proteome</keyword>
<protein>
    <submittedName>
        <fullName evidence="1">MoaD/ThiS family protein</fullName>
    </submittedName>
</protein>
<dbReference type="EMBL" id="CP061035">
    <property type="protein sequence ID" value="QQV78427.1"/>
    <property type="molecule type" value="Genomic_DNA"/>
</dbReference>